<dbReference type="InterPro" id="IPR036380">
    <property type="entry name" value="Isochorismatase-like_sf"/>
</dbReference>
<evidence type="ECO:0000313" key="1">
    <source>
        <dbReference type="EMBL" id="KKW29348.1"/>
    </source>
</evidence>
<reference evidence="1 2" key="1">
    <citation type="journal article" date="2015" name="Nature">
        <title>rRNA introns, odd ribosomes, and small enigmatic genomes across a large radiation of phyla.</title>
        <authorList>
            <person name="Brown C.T."/>
            <person name="Hug L.A."/>
            <person name="Thomas B.C."/>
            <person name="Sharon I."/>
            <person name="Castelle C.J."/>
            <person name="Singh A."/>
            <person name="Wilkins M.J."/>
            <person name="Williams K.H."/>
            <person name="Banfield J.F."/>
        </authorList>
    </citation>
    <scope>NUCLEOTIDE SEQUENCE [LARGE SCALE GENOMIC DNA]</scope>
</reference>
<dbReference type="EMBL" id="LCRD01000048">
    <property type="protein sequence ID" value="KKW29348.1"/>
    <property type="molecule type" value="Genomic_DNA"/>
</dbReference>
<dbReference type="AlphaFoldDB" id="A0A0G1XDI7"/>
<name>A0A0G1XDI7_9BACT</name>
<gene>
    <name evidence="1" type="ORF">UY72_C0048G0010</name>
</gene>
<dbReference type="Gene3D" id="3.40.50.850">
    <property type="entry name" value="Isochorismatase-like"/>
    <property type="match status" value="1"/>
</dbReference>
<evidence type="ECO:0000313" key="2">
    <source>
        <dbReference type="Proteomes" id="UP000034846"/>
    </source>
</evidence>
<dbReference type="Proteomes" id="UP000034846">
    <property type="component" value="Unassembled WGS sequence"/>
</dbReference>
<protein>
    <submittedName>
        <fullName evidence="1">Uncharacterized protein</fullName>
    </submittedName>
</protein>
<accession>A0A0G1XDI7</accession>
<organism evidence="1 2">
    <name type="scientific">Candidatus Uhrbacteria bacterium GW2011_GWD2_52_7</name>
    <dbReference type="NCBI Taxonomy" id="1618989"/>
    <lineage>
        <taxon>Bacteria</taxon>
        <taxon>Candidatus Uhriibacteriota</taxon>
    </lineage>
</organism>
<comment type="caution">
    <text evidence="1">The sequence shown here is derived from an EMBL/GenBank/DDBJ whole genome shotgun (WGS) entry which is preliminary data.</text>
</comment>
<proteinExistence type="predicted"/>
<sequence>MLLPWVAPNKTYQWLYAFCVHYCQQVEAKGYRLYLWVKHCVDGTVGNALDAMVDEACVYHSALRSVPPIEAPKGDFPLSEFYGVFAPEVMLAHDGAEIAKPKLWLHQELNFGKEVYAGEALSHCLGSSLKQRVAYRKANNLPVNDMYLLVDCASAVVIRNGEQIVVDFTPQAEQIVEELKSDGVNIVESTTPMYLWPGMEHLKAAA</sequence>